<feature type="compositionally biased region" description="Low complexity" evidence="1">
    <location>
        <begin position="316"/>
        <end position="327"/>
    </location>
</feature>
<feature type="transmembrane region" description="Helical" evidence="2">
    <location>
        <begin position="37"/>
        <end position="55"/>
    </location>
</feature>
<protein>
    <submittedName>
        <fullName evidence="3">Uncharacterized protein</fullName>
    </submittedName>
</protein>
<comment type="caution">
    <text evidence="3">The sequence shown here is derived from an EMBL/GenBank/DDBJ whole genome shotgun (WGS) entry which is preliminary data.</text>
</comment>
<sequence>MRPEEEHRVNVGAGFSSVITLAGLVNMRLLRLLRCPVCLFATGALFIALCDVWLTPPWEFLLPFVQLRFGLLFAVFSNHIWLGLCALSDPARCDPLINEHPRDSPVVVGYPRWRDLASLYAWSSAPLLGIFLLRPDGHVPSMMHACMHTPVWLVCRCSPTDRVLMLALATLCTAARRPRVSLDLLNNARSLAMLCARFATCQAASGLMGATPGYCCPLIVNRDVDCMPLETSVAMSTTSPTAPGLSRSAPACARRLPMSALPEHQEFDAWYAAQTSPASVGRTGQPASVQPLAPAVPPPRAPKRHASHSDPPRPRPSSSASRIPSVPKAGMSNANNSSAETAR</sequence>
<evidence type="ECO:0000313" key="4">
    <source>
        <dbReference type="Proteomes" id="UP001396334"/>
    </source>
</evidence>
<dbReference type="Proteomes" id="UP001396334">
    <property type="component" value="Unassembled WGS sequence"/>
</dbReference>
<evidence type="ECO:0000313" key="3">
    <source>
        <dbReference type="EMBL" id="KAK8484324.1"/>
    </source>
</evidence>
<organism evidence="3 4">
    <name type="scientific">Hibiscus sabdariffa</name>
    <name type="common">roselle</name>
    <dbReference type="NCBI Taxonomy" id="183260"/>
    <lineage>
        <taxon>Eukaryota</taxon>
        <taxon>Viridiplantae</taxon>
        <taxon>Streptophyta</taxon>
        <taxon>Embryophyta</taxon>
        <taxon>Tracheophyta</taxon>
        <taxon>Spermatophyta</taxon>
        <taxon>Magnoliopsida</taxon>
        <taxon>eudicotyledons</taxon>
        <taxon>Gunneridae</taxon>
        <taxon>Pentapetalae</taxon>
        <taxon>rosids</taxon>
        <taxon>malvids</taxon>
        <taxon>Malvales</taxon>
        <taxon>Malvaceae</taxon>
        <taxon>Malvoideae</taxon>
        <taxon>Hibiscus</taxon>
    </lineage>
</organism>
<feature type="compositionally biased region" description="Polar residues" evidence="1">
    <location>
        <begin position="332"/>
        <end position="343"/>
    </location>
</feature>
<reference evidence="3 4" key="1">
    <citation type="journal article" date="2024" name="G3 (Bethesda)">
        <title>Genome assembly of Hibiscus sabdariffa L. provides insights into metabolisms of medicinal natural products.</title>
        <authorList>
            <person name="Kim T."/>
        </authorList>
    </citation>
    <scope>NUCLEOTIDE SEQUENCE [LARGE SCALE GENOMIC DNA]</scope>
    <source>
        <strain evidence="3">TK-2024</strain>
        <tissue evidence="3">Old leaves</tissue>
    </source>
</reference>
<feature type="region of interest" description="Disordered" evidence="1">
    <location>
        <begin position="278"/>
        <end position="343"/>
    </location>
</feature>
<accession>A0ABR1ZUI8</accession>
<keyword evidence="2" id="KW-0472">Membrane</keyword>
<evidence type="ECO:0000256" key="2">
    <source>
        <dbReference type="SAM" id="Phobius"/>
    </source>
</evidence>
<proteinExistence type="predicted"/>
<keyword evidence="4" id="KW-1185">Reference proteome</keyword>
<keyword evidence="2" id="KW-0812">Transmembrane</keyword>
<gene>
    <name evidence="3" type="ORF">V6N11_064533</name>
</gene>
<name>A0ABR1ZUI8_9ROSI</name>
<keyword evidence="2" id="KW-1133">Transmembrane helix</keyword>
<evidence type="ECO:0000256" key="1">
    <source>
        <dbReference type="SAM" id="MobiDB-lite"/>
    </source>
</evidence>
<dbReference type="EMBL" id="JBBPBN010000582">
    <property type="protein sequence ID" value="KAK8484324.1"/>
    <property type="molecule type" value="Genomic_DNA"/>
</dbReference>